<dbReference type="AlphaFoldDB" id="A0A1I3XQS0"/>
<dbReference type="PANTHER" id="PTHR30457">
    <property type="entry name" value="5'-NUCLEOTIDASE SURE"/>
    <property type="match status" value="1"/>
</dbReference>
<dbReference type="Gene3D" id="3.40.1210.10">
    <property type="entry name" value="Survival protein SurE-like phosphatase/nucleotidase"/>
    <property type="match status" value="1"/>
</dbReference>
<evidence type="ECO:0000313" key="11">
    <source>
        <dbReference type="EMBL" id="SFK21884.1"/>
    </source>
</evidence>
<accession>A0A1I3XQS0</accession>
<evidence type="ECO:0000256" key="4">
    <source>
        <dbReference type="ARBA" id="ARBA00011062"/>
    </source>
</evidence>
<dbReference type="GO" id="GO:0004309">
    <property type="term" value="F:exopolyphosphatase activity"/>
    <property type="evidence" value="ECO:0007669"/>
    <property type="project" value="TreeGrafter"/>
</dbReference>
<dbReference type="NCBIfam" id="TIGR00087">
    <property type="entry name" value="surE"/>
    <property type="match status" value="1"/>
</dbReference>
<gene>
    <name evidence="9" type="primary">surE</name>
    <name evidence="11" type="ORF">SAMN05518846_11034</name>
</gene>
<dbReference type="Pfam" id="PF01975">
    <property type="entry name" value="SurE"/>
    <property type="match status" value="1"/>
</dbReference>
<comment type="cofactor">
    <cofactor evidence="9">
        <name>a divalent metal cation</name>
        <dbReference type="ChEBI" id="CHEBI:60240"/>
    </cofactor>
    <text evidence="9">Binds 1 divalent metal cation per subunit.</text>
</comment>
<keyword evidence="12" id="KW-1185">Reference proteome</keyword>
<protein>
    <recommendedName>
        <fullName evidence="9">5'-nucleotidase SurE</fullName>
        <ecNumber evidence="9">3.1.3.5</ecNumber>
    </recommendedName>
    <alternativeName>
        <fullName evidence="9">Nucleoside 5'-monophosphate phosphohydrolase</fullName>
    </alternativeName>
</protein>
<feature type="domain" description="Survival protein SurE-like phosphatase/nucleotidase" evidence="10">
    <location>
        <begin position="3"/>
        <end position="183"/>
    </location>
</feature>
<dbReference type="GO" id="GO:0005737">
    <property type="term" value="C:cytoplasm"/>
    <property type="evidence" value="ECO:0007669"/>
    <property type="project" value="UniProtKB-SubCell"/>
</dbReference>
<sequence>MNILVTNDDGIFSAGVLSLAKSLQPFGNVYVVCPDQERSAISHAITLKSPIKANKVNFFDTSIEAWAVNGTPADCVKMAIEVILREKPDVVVSGINRGPNLGRDVFYSGTISAAIEGAMYQIPSIAVSLATLKPNASFSIVEPLAYEVFETLFSHKLSAEAVLNINLPYLSKEMVKGVAAVPLAMDVLRYQYVGMNDPQGYLCYWLSDNLGELYFEDEESDYFKLRDGFITVTPLQLNMTNIAMKTKISKWFQGVKQSALSASTHD</sequence>
<dbReference type="InterPro" id="IPR036523">
    <property type="entry name" value="SurE-like_sf"/>
</dbReference>
<keyword evidence="6 9" id="KW-0479">Metal-binding</keyword>
<comment type="subcellular location">
    <subcellularLocation>
        <location evidence="3 9">Cytoplasm</location>
    </subcellularLocation>
</comment>
<dbReference type="InterPro" id="IPR002828">
    <property type="entry name" value="SurE-like_Pase/nucleotidase"/>
</dbReference>
<dbReference type="InterPro" id="IPR030048">
    <property type="entry name" value="SurE"/>
</dbReference>
<dbReference type="FunFam" id="3.40.1210.10:FF:000001">
    <property type="entry name" value="5'/3'-nucleotidase SurE"/>
    <property type="match status" value="1"/>
</dbReference>
<keyword evidence="7 9" id="KW-0547">Nucleotide-binding</keyword>
<evidence type="ECO:0000256" key="6">
    <source>
        <dbReference type="ARBA" id="ARBA00022723"/>
    </source>
</evidence>
<dbReference type="GO" id="GO:0046872">
    <property type="term" value="F:metal ion binding"/>
    <property type="evidence" value="ECO:0007669"/>
    <property type="project" value="UniProtKB-UniRule"/>
</dbReference>
<dbReference type="SUPFAM" id="SSF64167">
    <property type="entry name" value="SurE-like"/>
    <property type="match status" value="1"/>
</dbReference>
<feature type="binding site" evidence="9">
    <location>
        <position position="8"/>
    </location>
    <ligand>
        <name>a divalent metal cation</name>
        <dbReference type="ChEBI" id="CHEBI:60240"/>
    </ligand>
</feature>
<evidence type="ECO:0000313" key="12">
    <source>
        <dbReference type="Proteomes" id="UP000198915"/>
    </source>
</evidence>
<evidence type="ECO:0000256" key="8">
    <source>
        <dbReference type="ARBA" id="ARBA00022801"/>
    </source>
</evidence>
<evidence type="ECO:0000256" key="9">
    <source>
        <dbReference type="HAMAP-Rule" id="MF_00060"/>
    </source>
</evidence>
<evidence type="ECO:0000256" key="1">
    <source>
        <dbReference type="ARBA" id="ARBA00000815"/>
    </source>
</evidence>
<dbReference type="EMBL" id="FORT01000010">
    <property type="protein sequence ID" value="SFK21884.1"/>
    <property type="molecule type" value="Genomic_DNA"/>
</dbReference>
<dbReference type="GO" id="GO:0008253">
    <property type="term" value="F:5'-nucleotidase activity"/>
    <property type="evidence" value="ECO:0007669"/>
    <property type="project" value="UniProtKB-UniRule"/>
</dbReference>
<evidence type="ECO:0000256" key="5">
    <source>
        <dbReference type="ARBA" id="ARBA00022490"/>
    </source>
</evidence>
<dbReference type="RefSeq" id="WP_092270566.1">
    <property type="nucleotide sequence ID" value="NZ_BJOE01000007.1"/>
</dbReference>
<comment type="function">
    <text evidence="9">Nucleotidase that shows phosphatase activity on nucleoside 5'-monophosphates.</text>
</comment>
<feature type="binding site" evidence="9">
    <location>
        <position position="9"/>
    </location>
    <ligand>
        <name>a divalent metal cation</name>
        <dbReference type="ChEBI" id="CHEBI:60240"/>
    </ligand>
</feature>
<evidence type="ECO:0000256" key="3">
    <source>
        <dbReference type="ARBA" id="ARBA00004496"/>
    </source>
</evidence>
<feature type="binding site" evidence="9">
    <location>
        <position position="96"/>
    </location>
    <ligand>
        <name>a divalent metal cation</name>
        <dbReference type="ChEBI" id="CHEBI:60240"/>
    </ligand>
</feature>
<evidence type="ECO:0000259" key="10">
    <source>
        <dbReference type="Pfam" id="PF01975"/>
    </source>
</evidence>
<evidence type="ECO:0000256" key="7">
    <source>
        <dbReference type="ARBA" id="ARBA00022741"/>
    </source>
</evidence>
<dbReference type="GO" id="GO:0000166">
    <property type="term" value="F:nucleotide binding"/>
    <property type="evidence" value="ECO:0007669"/>
    <property type="project" value="UniProtKB-KW"/>
</dbReference>
<dbReference type="GO" id="GO:0008254">
    <property type="term" value="F:3'-nucleotidase activity"/>
    <property type="evidence" value="ECO:0007669"/>
    <property type="project" value="TreeGrafter"/>
</dbReference>
<name>A0A1I3XQS0_9BACL</name>
<dbReference type="PANTHER" id="PTHR30457:SF12">
    <property type="entry name" value="5'_3'-NUCLEOTIDASE SURE"/>
    <property type="match status" value="1"/>
</dbReference>
<dbReference type="NCBIfam" id="NF001490">
    <property type="entry name" value="PRK00346.1-4"/>
    <property type="match status" value="1"/>
</dbReference>
<keyword evidence="5 9" id="KW-0963">Cytoplasm</keyword>
<comment type="similarity">
    <text evidence="4 9">Belongs to the SurE nucleotidase family.</text>
</comment>
<organism evidence="11 12">
    <name type="scientific">Brevibacillus centrosporus</name>
    <dbReference type="NCBI Taxonomy" id="54910"/>
    <lineage>
        <taxon>Bacteria</taxon>
        <taxon>Bacillati</taxon>
        <taxon>Bacillota</taxon>
        <taxon>Bacilli</taxon>
        <taxon>Bacillales</taxon>
        <taxon>Paenibacillaceae</taxon>
        <taxon>Brevibacillus</taxon>
    </lineage>
</organism>
<feature type="binding site" evidence="9">
    <location>
        <position position="39"/>
    </location>
    <ligand>
        <name>a divalent metal cation</name>
        <dbReference type="ChEBI" id="CHEBI:60240"/>
    </ligand>
</feature>
<dbReference type="HAMAP" id="MF_00060">
    <property type="entry name" value="SurE"/>
    <property type="match status" value="1"/>
</dbReference>
<keyword evidence="8 9" id="KW-0378">Hydrolase</keyword>
<evidence type="ECO:0000256" key="2">
    <source>
        <dbReference type="ARBA" id="ARBA00001946"/>
    </source>
</evidence>
<dbReference type="EC" id="3.1.3.5" evidence="9"/>
<dbReference type="GeneID" id="301128481"/>
<reference evidence="12" key="1">
    <citation type="submission" date="2016-10" db="EMBL/GenBank/DDBJ databases">
        <authorList>
            <person name="Varghese N."/>
            <person name="Submissions S."/>
        </authorList>
    </citation>
    <scope>NUCLEOTIDE SEQUENCE [LARGE SCALE GENOMIC DNA]</scope>
    <source>
        <strain evidence="12">OK042</strain>
    </source>
</reference>
<dbReference type="STRING" id="1884381.SAMN05518846_11034"/>
<comment type="cofactor">
    <cofactor evidence="2">
        <name>Mg(2+)</name>
        <dbReference type="ChEBI" id="CHEBI:18420"/>
    </cofactor>
</comment>
<proteinExistence type="inferred from homology"/>
<comment type="catalytic activity">
    <reaction evidence="1 9">
        <text>a ribonucleoside 5'-phosphate + H2O = a ribonucleoside + phosphate</text>
        <dbReference type="Rhea" id="RHEA:12484"/>
        <dbReference type="ChEBI" id="CHEBI:15377"/>
        <dbReference type="ChEBI" id="CHEBI:18254"/>
        <dbReference type="ChEBI" id="CHEBI:43474"/>
        <dbReference type="ChEBI" id="CHEBI:58043"/>
        <dbReference type="EC" id="3.1.3.5"/>
    </reaction>
</comment>
<dbReference type="Proteomes" id="UP000198915">
    <property type="component" value="Unassembled WGS sequence"/>
</dbReference>